<dbReference type="InterPro" id="IPR041486">
    <property type="entry name" value="ThsA_STALD"/>
</dbReference>
<evidence type="ECO:0000259" key="1">
    <source>
        <dbReference type="Pfam" id="PF18185"/>
    </source>
</evidence>
<organism evidence="2">
    <name type="scientific">bioreactor metagenome</name>
    <dbReference type="NCBI Taxonomy" id="1076179"/>
    <lineage>
        <taxon>unclassified sequences</taxon>
        <taxon>metagenomes</taxon>
        <taxon>ecological metagenomes</taxon>
    </lineage>
</organism>
<gene>
    <name evidence="2" type="ORF">SDC9_120676</name>
</gene>
<evidence type="ECO:0000313" key="2">
    <source>
        <dbReference type="EMBL" id="MPM73694.1"/>
    </source>
</evidence>
<comment type="caution">
    <text evidence="2">The sequence shown here is derived from an EMBL/GenBank/DDBJ whole genome shotgun (WGS) entry which is preliminary data.</text>
</comment>
<protein>
    <recommendedName>
        <fullName evidence="1">NAD(+) hydrolase ThsA Sir2/TIR-associating SLOG domain-containing protein</fullName>
    </recommendedName>
</protein>
<dbReference type="EMBL" id="VSSQ01025511">
    <property type="protein sequence ID" value="MPM73694.1"/>
    <property type="molecule type" value="Genomic_DNA"/>
</dbReference>
<dbReference type="AlphaFoldDB" id="A0A645C9U7"/>
<name>A0A645C9U7_9ZZZZ</name>
<feature type="domain" description="NAD(+) hydrolase ThsA Sir2/TIR-associating SLOG" evidence="1">
    <location>
        <begin position="118"/>
        <end position="333"/>
    </location>
</feature>
<sequence>MHGDVDQPYDAVILKDDYESYPIKMSSFISALRGDLIEKTFLFLGLSFKDPNIDYILSRVRVLYENHQRRHYFILRKISKENEETDESFKNRELEQYYFIRDLQRFNIQTVLVNEYEDITELLKKISKLYKYSSIFISGAAEVYGNLSSKEARSFLFKLSNQVALNNNPKYKNRVITGFGRGVGDAVINGVLSYLNDEGKTISEKELVMRPFPQFATEGIDIADQWTQYRKSMIEQAGIAIFVYGNKLDSANKVILSEGMKKEFYLCKDAGVLPIPVGATGYMAENLWNEVWEDFDTYYPGVSTSFKSNFKKLDDKSLTTSDLISTILELIKDIQRGYKSKE</sequence>
<accession>A0A645C9U7</accession>
<reference evidence="2" key="1">
    <citation type="submission" date="2019-08" db="EMBL/GenBank/DDBJ databases">
        <authorList>
            <person name="Kucharzyk K."/>
            <person name="Murdoch R.W."/>
            <person name="Higgins S."/>
            <person name="Loffler F."/>
        </authorList>
    </citation>
    <scope>NUCLEOTIDE SEQUENCE</scope>
</reference>
<dbReference type="Pfam" id="PF18185">
    <property type="entry name" value="STALD"/>
    <property type="match status" value="1"/>
</dbReference>
<proteinExistence type="predicted"/>
<dbReference type="Pfam" id="PF13289">
    <property type="entry name" value="SIR2_2"/>
    <property type="match status" value="1"/>
</dbReference>